<proteinExistence type="predicted"/>
<dbReference type="OrthoDB" id="1316686at2759"/>
<feature type="region of interest" description="Disordered" evidence="1">
    <location>
        <begin position="1"/>
        <end position="28"/>
    </location>
</feature>
<gene>
    <name evidence="2" type="ORF">H5410_004608</name>
</gene>
<keyword evidence="3" id="KW-1185">Reference proteome</keyword>
<dbReference type="AlphaFoldDB" id="A0A9J6B8G7"/>
<reference evidence="2 3" key="1">
    <citation type="submission" date="2020-09" db="EMBL/GenBank/DDBJ databases">
        <title>De no assembly of potato wild relative species, Solanum commersonii.</title>
        <authorList>
            <person name="Cho K."/>
        </authorList>
    </citation>
    <scope>NUCLEOTIDE SEQUENCE [LARGE SCALE GENOMIC DNA]</scope>
    <source>
        <strain evidence="2">LZ3.2</strain>
        <tissue evidence="2">Leaf</tissue>
    </source>
</reference>
<protein>
    <submittedName>
        <fullName evidence="2">Uncharacterized protein</fullName>
    </submittedName>
</protein>
<organism evidence="2 3">
    <name type="scientific">Solanum commersonii</name>
    <name type="common">Commerson's wild potato</name>
    <name type="synonym">Commerson's nightshade</name>
    <dbReference type="NCBI Taxonomy" id="4109"/>
    <lineage>
        <taxon>Eukaryota</taxon>
        <taxon>Viridiplantae</taxon>
        <taxon>Streptophyta</taxon>
        <taxon>Embryophyta</taxon>
        <taxon>Tracheophyta</taxon>
        <taxon>Spermatophyta</taxon>
        <taxon>Magnoliopsida</taxon>
        <taxon>eudicotyledons</taxon>
        <taxon>Gunneridae</taxon>
        <taxon>Pentapetalae</taxon>
        <taxon>asterids</taxon>
        <taxon>lamiids</taxon>
        <taxon>Solanales</taxon>
        <taxon>Solanaceae</taxon>
        <taxon>Solanoideae</taxon>
        <taxon>Solaneae</taxon>
        <taxon>Solanum</taxon>
    </lineage>
</organism>
<feature type="compositionally biased region" description="Gly residues" evidence="1">
    <location>
        <begin position="1"/>
        <end position="14"/>
    </location>
</feature>
<name>A0A9J6B8G7_SOLCO</name>
<dbReference type="EMBL" id="JACXVP010000001">
    <property type="protein sequence ID" value="KAG5632891.1"/>
    <property type="molecule type" value="Genomic_DNA"/>
</dbReference>
<dbReference type="Proteomes" id="UP000824120">
    <property type="component" value="Chromosome 1"/>
</dbReference>
<sequence>MVGQENGIGSGSNGGPIRRLPNRTSTRYQPIGQNSSELIFNMPQNFNQYTQGYYGRKENEDGAPDQLHSFWNTQDITNWPWAPNSYMNIIDHQDLYLSTIPWASEFDFGEEAELSKIFDMTQKHHVNTTIISELLIVVPEEQQPMTITNISSNSSRNKNFSRIAYLITLDDDDDFIIVHIFHGIENVFMLQEDGGTSTNAINQENPKTFIPVPIVMEKQGETTNDMILQQTLPKIPISEKFKREASSKSKFLIDQPLRTSTDSWKEEENHMTNDKILQRPMSHILTLEKLESHFIKSKLMACQENGIGSGSNGGPIRRVGQNSSESIFNIPQNFNQYTQGCGRKENEDGAPGQLQSS</sequence>
<evidence type="ECO:0000256" key="1">
    <source>
        <dbReference type="SAM" id="MobiDB-lite"/>
    </source>
</evidence>
<accession>A0A9J6B8G7</accession>
<comment type="caution">
    <text evidence="2">The sequence shown here is derived from an EMBL/GenBank/DDBJ whole genome shotgun (WGS) entry which is preliminary data.</text>
</comment>
<evidence type="ECO:0000313" key="3">
    <source>
        <dbReference type="Proteomes" id="UP000824120"/>
    </source>
</evidence>
<feature type="region of interest" description="Disordered" evidence="1">
    <location>
        <begin position="338"/>
        <end position="357"/>
    </location>
</feature>
<evidence type="ECO:0000313" key="2">
    <source>
        <dbReference type="EMBL" id="KAG5632891.1"/>
    </source>
</evidence>